<dbReference type="Proteomes" id="UP000199695">
    <property type="component" value="Unassembled WGS sequence"/>
</dbReference>
<protein>
    <submittedName>
        <fullName evidence="1">Uncharacterized protein</fullName>
    </submittedName>
</protein>
<dbReference type="STRING" id="1173111.SAMN05444955_11321"/>
<evidence type="ECO:0000313" key="2">
    <source>
        <dbReference type="Proteomes" id="UP000199695"/>
    </source>
</evidence>
<dbReference type="OrthoDB" id="2990526at2"/>
<dbReference type="AlphaFoldDB" id="A0A1H8H2R9"/>
<gene>
    <name evidence="1" type="ORF">SAMN05444955_11321</name>
</gene>
<proteinExistence type="predicted"/>
<name>A0A1H8H2R9_9BACL</name>
<accession>A0A1H8H2R9</accession>
<keyword evidence="2" id="KW-1185">Reference proteome</keyword>
<evidence type="ECO:0000313" key="1">
    <source>
        <dbReference type="EMBL" id="SEN50691.1"/>
    </source>
</evidence>
<sequence>MEFMIKGWLYDHITLIWKDGELTGDQPEVLRIIKKRINKLEELKAILLCPETHLCYTENYLKEPFSAYLVLKHLLDVIYEEPDKKELLAHALLPAPPLSERSHAEYP</sequence>
<dbReference type="RefSeq" id="WP_089970565.1">
    <property type="nucleotide sequence ID" value="NZ_FOCQ01000013.1"/>
</dbReference>
<dbReference type="EMBL" id="FOCQ01000013">
    <property type="protein sequence ID" value="SEN50691.1"/>
    <property type="molecule type" value="Genomic_DNA"/>
</dbReference>
<reference evidence="1 2" key="1">
    <citation type="submission" date="2016-10" db="EMBL/GenBank/DDBJ databases">
        <authorList>
            <person name="de Groot N.N."/>
        </authorList>
    </citation>
    <scope>NUCLEOTIDE SEQUENCE [LARGE SCALE GENOMIC DNA]</scope>
    <source>
        <strain evidence="1 2">DSM 46701</strain>
    </source>
</reference>
<organism evidence="1 2">
    <name type="scientific">Lihuaxuella thermophila</name>
    <dbReference type="NCBI Taxonomy" id="1173111"/>
    <lineage>
        <taxon>Bacteria</taxon>
        <taxon>Bacillati</taxon>
        <taxon>Bacillota</taxon>
        <taxon>Bacilli</taxon>
        <taxon>Bacillales</taxon>
        <taxon>Thermoactinomycetaceae</taxon>
        <taxon>Lihuaxuella</taxon>
    </lineage>
</organism>